<accession>A0ABD5MA55</accession>
<evidence type="ECO:0000256" key="3">
    <source>
        <dbReference type="SAM" id="Phobius"/>
    </source>
</evidence>
<keyword evidence="3" id="KW-0472">Membrane</keyword>
<gene>
    <name evidence="4" type="ORF">OS889_07135</name>
</gene>
<dbReference type="Proteomes" id="UP001570511">
    <property type="component" value="Unassembled WGS sequence"/>
</dbReference>
<dbReference type="InterPro" id="IPR026371">
    <property type="entry name" value="PGF_CTERM"/>
</dbReference>
<dbReference type="AlphaFoldDB" id="A0ABD5MA55"/>
<dbReference type="GO" id="GO:0030115">
    <property type="term" value="C:S-layer"/>
    <property type="evidence" value="ECO:0007669"/>
    <property type="project" value="UniProtKB-SubCell"/>
</dbReference>
<protein>
    <submittedName>
        <fullName evidence="4">PGF-CTERM sorting domain-containing protein</fullName>
    </submittedName>
</protein>
<keyword evidence="3" id="KW-0812">Transmembrane</keyword>
<dbReference type="EMBL" id="JBGNYA010000001">
    <property type="protein sequence ID" value="MFA1610777.1"/>
    <property type="molecule type" value="Genomic_DNA"/>
</dbReference>
<name>A0ABD5MA55_9EURY</name>
<comment type="caution">
    <text evidence="4">The sequence shown here is derived from an EMBL/GenBank/DDBJ whole genome shotgun (WGS) entry which is preliminary data.</text>
</comment>
<keyword evidence="5" id="KW-1185">Reference proteome</keyword>
<proteinExistence type="predicted"/>
<evidence type="ECO:0000256" key="2">
    <source>
        <dbReference type="SAM" id="MobiDB-lite"/>
    </source>
</evidence>
<keyword evidence="1" id="KW-0732">Signal</keyword>
<dbReference type="RefSeq" id="WP_372388544.1">
    <property type="nucleotide sequence ID" value="NZ_JBGNYA010000001.1"/>
</dbReference>
<dbReference type="NCBIfam" id="TIGR04126">
    <property type="entry name" value="PGF_CTERM"/>
    <property type="match status" value="1"/>
</dbReference>
<evidence type="ECO:0000256" key="1">
    <source>
        <dbReference type="ARBA" id="ARBA00022729"/>
    </source>
</evidence>
<feature type="transmembrane region" description="Helical" evidence="3">
    <location>
        <begin position="267"/>
        <end position="286"/>
    </location>
</feature>
<feature type="region of interest" description="Disordered" evidence="2">
    <location>
        <begin position="241"/>
        <end position="264"/>
    </location>
</feature>
<evidence type="ECO:0000313" key="5">
    <source>
        <dbReference type="Proteomes" id="UP001570511"/>
    </source>
</evidence>
<reference evidence="4 5" key="1">
    <citation type="submission" date="2024-08" db="EMBL/GenBank/DDBJ databases">
        <title>Halobellus sp. MBLA0158 whole genome sequence.</title>
        <authorList>
            <person name="Hwang C.Y."/>
            <person name="Cho E.-S."/>
            <person name="Seo M.-J."/>
        </authorList>
    </citation>
    <scope>NUCLEOTIDE SEQUENCE [LARGE SCALE GENOMIC DNA]</scope>
    <source>
        <strain evidence="4 5">MBLA0158</strain>
    </source>
</reference>
<dbReference type="GO" id="GO:0005886">
    <property type="term" value="C:plasma membrane"/>
    <property type="evidence" value="ECO:0007669"/>
    <property type="project" value="UniProtKB-SubCell"/>
</dbReference>
<evidence type="ECO:0000313" key="4">
    <source>
        <dbReference type="EMBL" id="MFA1610777.1"/>
    </source>
</evidence>
<keyword evidence="3" id="KW-1133">Transmembrane helix</keyword>
<organism evidence="4 5">
    <name type="scientific">Halobellus rubicundus</name>
    <dbReference type="NCBI Taxonomy" id="2996466"/>
    <lineage>
        <taxon>Archaea</taxon>
        <taxon>Methanobacteriati</taxon>
        <taxon>Methanobacteriota</taxon>
        <taxon>Stenosarchaea group</taxon>
        <taxon>Halobacteria</taxon>
        <taxon>Halobacteriales</taxon>
        <taxon>Haloferacaceae</taxon>
        <taxon>Halobellus</taxon>
    </lineage>
</organism>
<sequence>MSRLRSLGCVCFILLLTLSAVSAADSDAYGVSVSQSVDIPDRTLETDSGNYTISAIGQYAEGETVTVSTTGPANTSYAVRLVDSQERSLVTAYVEGTGTREFTLDRYVPGTYAIIITAEDSAEEIYAVEIFVLSGYRVIHSTPRAVEHNTTLTVEFRLEEVSDAVAGPPANVRVALGNASTSLTTTARRTAGLTYTAEIDTQSLAPGEYRLYTGVQRNTTVYGYAELVGVDTYAVTVTEPSTPTATTTATASSQSETQETTSASTPGVGVVVALAALLSGVGLLSVGRRQ</sequence>